<reference evidence="2" key="1">
    <citation type="journal article" date="2014" name="Int. J. Syst. Evol. Microbiol.">
        <title>Complete genome sequence of Corynebacterium casei LMG S-19264T (=DSM 44701T), isolated from a smear-ripened cheese.</title>
        <authorList>
            <consortium name="US DOE Joint Genome Institute (JGI-PGF)"/>
            <person name="Walter F."/>
            <person name="Albersmeier A."/>
            <person name="Kalinowski J."/>
            <person name="Ruckert C."/>
        </authorList>
    </citation>
    <scope>NUCLEOTIDE SEQUENCE</scope>
    <source>
        <strain evidence="2">CGMCC 1.15367</strain>
    </source>
</reference>
<dbReference type="InterPro" id="IPR004045">
    <property type="entry name" value="Glutathione_S-Trfase_N"/>
</dbReference>
<dbReference type="SUPFAM" id="SSF52833">
    <property type="entry name" value="Thioredoxin-like"/>
    <property type="match status" value="1"/>
</dbReference>
<gene>
    <name evidence="2" type="ORF">GCM10011390_47560</name>
</gene>
<dbReference type="AlphaFoldDB" id="A0A917EDY6"/>
<dbReference type="RefSeq" id="WP_188912986.1">
    <property type="nucleotide sequence ID" value="NZ_BMIQ01000011.1"/>
</dbReference>
<dbReference type="Gene3D" id="3.40.30.10">
    <property type="entry name" value="Glutaredoxin"/>
    <property type="match status" value="1"/>
</dbReference>
<protein>
    <recommendedName>
        <fullName evidence="1">GST N-terminal domain-containing protein</fullName>
    </recommendedName>
</protein>
<accession>A0A917EDY6</accession>
<dbReference type="Gene3D" id="1.20.1050.10">
    <property type="match status" value="1"/>
</dbReference>
<keyword evidence="3" id="KW-1185">Reference proteome</keyword>
<name>A0A917EDY6_9HYPH</name>
<dbReference type="EMBL" id="BMIQ01000011">
    <property type="protein sequence ID" value="GGE22665.1"/>
    <property type="molecule type" value="Genomic_DNA"/>
</dbReference>
<evidence type="ECO:0000313" key="3">
    <source>
        <dbReference type="Proteomes" id="UP000644699"/>
    </source>
</evidence>
<sequence>MRILTNTTSPYARIARIALGEKGFDLSGTEIVNPWADDPALLKLNSAARVPTLATGEGLPLTESLLILLWLEKKVPEPSLLAGPLDRTISLAGRAMGVVDAMANIVTNTMQVDPGFGEHRVGLRRRRTILDGFRALEADPPAYDGGTPDVAVIVTIVALDYLRLRFRDAPWAPALPRLDALRAKVAERPAFETTAPYI</sequence>
<dbReference type="InterPro" id="IPR036249">
    <property type="entry name" value="Thioredoxin-like_sf"/>
</dbReference>
<proteinExistence type="predicted"/>
<evidence type="ECO:0000313" key="2">
    <source>
        <dbReference type="EMBL" id="GGE22665.1"/>
    </source>
</evidence>
<evidence type="ECO:0000259" key="1">
    <source>
        <dbReference type="PROSITE" id="PS50404"/>
    </source>
</evidence>
<organism evidence="2 3">
    <name type="scientific">Aureimonas endophytica</name>
    <dbReference type="NCBI Taxonomy" id="2027858"/>
    <lineage>
        <taxon>Bacteria</taxon>
        <taxon>Pseudomonadati</taxon>
        <taxon>Pseudomonadota</taxon>
        <taxon>Alphaproteobacteria</taxon>
        <taxon>Hyphomicrobiales</taxon>
        <taxon>Aurantimonadaceae</taxon>
        <taxon>Aureimonas</taxon>
    </lineage>
</organism>
<comment type="caution">
    <text evidence="2">The sequence shown here is derived from an EMBL/GenBank/DDBJ whole genome shotgun (WGS) entry which is preliminary data.</text>
</comment>
<dbReference type="PROSITE" id="PS50404">
    <property type="entry name" value="GST_NTER"/>
    <property type="match status" value="1"/>
</dbReference>
<feature type="domain" description="GST N-terminal" evidence="1">
    <location>
        <begin position="1"/>
        <end position="79"/>
    </location>
</feature>
<dbReference type="Pfam" id="PF13409">
    <property type="entry name" value="GST_N_2"/>
    <property type="match status" value="1"/>
</dbReference>
<reference evidence="2" key="2">
    <citation type="submission" date="2020-09" db="EMBL/GenBank/DDBJ databases">
        <authorList>
            <person name="Sun Q."/>
            <person name="Zhou Y."/>
        </authorList>
    </citation>
    <scope>NUCLEOTIDE SEQUENCE</scope>
    <source>
        <strain evidence="2">CGMCC 1.15367</strain>
    </source>
</reference>
<dbReference type="Proteomes" id="UP000644699">
    <property type="component" value="Unassembled WGS sequence"/>
</dbReference>